<proteinExistence type="predicted"/>
<name>A0A1J5PH03_9ZZZZ</name>
<dbReference type="EMBL" id="MLJW01004176">
    <property type="protein sequence ID" value="OIQ70490.1"/>
    <property type="molecule type" value="Genomic_DNA"/>
</dbReference>
<sequence length="183" mass="21333">MRLDRRPQPRHVVAAHRGRRDLDQLDLIGQIGRGQSLECRRQHADVERARIERATDRSPVEHRPLMEEMHGIAEQYLGLEIDPAVGRQHVMQVERQRRVGQTVAADRAARRQPCILPALVGRHPVKEQVQSRRIVRLIEMDCVRGYRTDIYGGPHRRSRFDETIVEKVAENRADSSDRKRRTH</sequence>
<gene>
    <name evidence="1" type="ORF">GALL_478970</name>
</gene>
<evidence type="ECO:0000313" key="1">
    <source>
        <dbReference type="EMBL" id="OIQ70490.1"/>
    </source>
</evidence>
<dbReference type="AlphaFoldDB" id="A0A1J5PH03"/>
<protein>
    <submittedName>
        <fullName evidence="1">Uncharacterized protein</fullName>
    </submittedName>
</protein>
<accession>A0A1J5PH03</accession>
<comment type="caution">
    <text evidence="1">The sequence shown here is derived from an EMBL/GenBank/DDBJ whole genome shotgun (WGS) entry which is preliminary data.</text>
</comment>
<organism evidence="1">
    <name type="scientific">mine drainage metagenome</name>
    <dbReference type="NCBI Taxonomy" id="410659"/>
    <lineage>
        <taxon>unclassified sequences</taxon>
        <taxon>metagenomes</taxon>
        <taxon>ecological metagenomes</taxon>
    </lineage>
</organism>
<reference evidence="1" key="1">
    <citation type="submission" date="2016-10" db="EMBL/GenBank/DDBJ databases">
        <title>Sequence of Gallionella enrichment culture.</title>
        <authorList>
            <person name="Poehlein A."/>
            <person name="Muehling M."/>
            <person name="Daniel R."/>
        </authorList>
    </citation>
    <scope>NUCLEOTIDE SEQUENCE</scope>
</reference>